<dbReference type="KEGG" id="cxe:FOB82_07225"/>
<dbReference type="InterPro" id="IPR046253">
    <property type="entry name" value="DUF6286"/>
</dbReference>
<evidence type="ECO:0000256" key="2">
    <source>
        <dbReference type="SAM" id="Phobius"/>
    </source>
</evidence>
<organism evidence="4 6">
    <name type="scientific">Corynebacterium xerosis</name>
    <dbReference type="NCBI Taxonomy" id="1725"/>
    <lineage>
        <taxon>Bacteria</taxon>
        <taxon>Bacillati</taxon>
        <taxon>Actinomycetota</taxon>
        <taxon>Actinomycetes</taxon>
        <taxon>Mycobacteriales</taxon>
        <taxon>Corynebacteriaceae</taxon>
        <taxon>Corynebacterium</taxon>
    </lineage>
</organism>
<feature type="transmembrane region" description="Helical" evidence="2">
    <location>
        <begin position="46"/>
        <end position="66"/>
    </location>
</feature>
<accession>A0A2N6SX18</accession>
<dbReference type="EMBL" id="CP046322">
    <property type="protein sequence ID" value="QGS34773.1"/>
    <property type="molecule type" value="Genomic_DNA"/>
</dbReference>
<name>A0A2N6SX18_9CORY</name>
<reference evidence="5 7" key="2">
    <citation type="submission" date="2019-11" db="EMBL/GenBank/DDBJ databases">
        <title>FDA dAtabase for Regulatory Grade micrObial Sequences (FDA-ARGOS): Supporting development and validation of Infectious Disease Dx tests.</title>
        <authorList>
            <person name="Kerrigan L."/>
            <person name="Long C."/>
            <person name="Tallon L."/>
            <person name="Sadzewicz L."/>
            <person name="Vavikolanu K."/>
            <person name="Mehta A."/>
            <person name="Aluvathingal J."/>
            <person name="Nadendla S."/>
            <person name="Yan Y."/>
            <person name="Sichtig H."/>
        </authorList>
    </citation>
    <scope>NUCLEOTIDE SEQUENCE [LARGE SCALE GENOMIC DNA]</scope>
    <source>
        <strain evidence="5 7">FDAARGOS_674</strain>
    </source>
</reference>
<evidence type="ECO:0000259" key="3">
    <source>
        <dbReference type="Pfam" id="PF19803"/>
    </source>
</evidence>
<sequence length="215" mass="22021">MNAREPAADPAADPTIDAAGGTTIGTSSAGTPSPPVPLAAPAARPVAYLVALTLAAIGVIAGHDLMVRLEAIGRPEIIAGFVDWLDGHGWDAVLLPASVAALILGTALVLVAVKPRRRTHVRVPGDADMWLRPVDVGRLASRIARRCPGVYDATAIAAPRAVTVSIDGAAPNGDDPADDVRAAVAAELGGAVADPPTVKVRTLRGTGERERGRRR</sequence>
<protein>
    <recommendedName>
        <fullName evidence="3">DUF6286 domain-containing protein</fullName>
    </recommendedName>
</protein>
<feature type="transmembrane region" description="Helical" evidence="2">
    <location>
        <begin position="93"/>
        <end position="113"/>
    </location>
</feature>
<evidence type="ECO:0000313" key="6">
    <source>
        <dbReference type="Proteomes" id="UP000235363"/>
    </source>
</evidence>
<reference evidence="4 6" key="1">
    <citation type="submission" date="2017-09" db="EMBL/GenBank/DDBJ databases">
        <title>Bacterial strain isolated from the female urinary microbiota.</title>
        <authorList>
            <person name="Thomas-White K."/>
            <person name="Kumar N."/>
            <person name="Forster S."/>
            <person name="Putonti C."/>
            <person name="Lawley T."/>
            <person name="Wolfe A.J."/>
        </authorList>
    </citation>
    <scope>NUCLEOTIDE SEQUENCE [LARGE SCALE GENOMIC DNA]</scope>
    <source>
        <strain evidence="4 6">UMB0908</strain>
    </source>
</reference>
<gene>
    <name evidence="4" type="ORF">CJ204_09900</name>
    <name evidence="5" type="ORF">FOB82_07225</name>
</gene>
<dbReference type="RefSeq" id="WP_102213927.1">
    <property type="nucleotide sequence ID" value="NZ_CP046322.1"/>
</dbReference>
<feature type="compositionally biased region" description="Basic and acidic residues" evidence="1">
    <location>
        <begin position="206"/>
        <end position="215"/>
    </location>
</feature>
<evidence type="ECO:0000256" key="1">
    <source>
        <dbReference type="SAM" id="MobiDB-lite"/>
    </source>
</evidence>
<feature type="region of interest" description="Disordered" evidence="1">
    <location>
        <begin position="196"/>
        <end position="215"/>
    </location>
</feature>
<evidence type="ECO:0000313" key="7">
    <source>
        <dbReference type="Proteomes" id="UP000426857"/>
    </source>
</evidence>
<feature type="region of interest" description="Disordered" evidence="1">
    <location>
        <begin position="1"/>
        <end position="36"/>
    </location>
</feature>
<dbReference type="Proteomes" id="UP000235363">
    <property type="component" value="Unassembled WGS sequence"/>
</dbReference>
<dbReference type="EMBL" id="PNHF01000024">
    <property type="protein sequence ID" value="PMC61608.1"/>
    <property type="molecule type" value="Genomic_DNA"/>
</dbReference>
<dbReference type="AlphaFoldDB" id="A0A2N6SX18"/>
<feature type="domain" description="DUF6286" evidence="3">
    <location>
        <begin position="103"/>
        <end position="201"/>
    </location>
</feature>
<keyword evidence="2" id="KW-0812">Transmembrane</keyword>
<dbReference type="Proteomes" id="UP000426857">
    <property type="component" value="Chromosome"/>
</dbReference>
<keyword evidence="2" id="KW-1133">Transmembrane helix</keyword>
<feature type="compositionally biased region" description="Low complexity" evidence="1">
    <location>
        <begin position="8"/>
        <end position="31"/>
    </location>
</feature>
<keyword evidence="2" id="KW-0472">Membrane</keyword>
<proteinExistence type="predicted"/>
<evidence type="ECO:0000313" key="5">
    <source>
        <dbReference type="EMBL" id="QGS34773.1"/>
    </source>
</evidence>
<dbReference type="Pfam" id="PF19803">
    <property type="entry name" value="DUF6286"/>
    <property type="match status" value="1"/>
</dbReference>
<evidence type="ECO:0000313" key="4">
    <source>
        <dbReference type="EMBL" id="PMC61608.1"/>
    </source>
</evidence>